<proteinExistence type="predicted"/>
<feature type="non-terminal residue" evidence="1">
    <location>
        <position position="1"/>
    </location>
</feature>
<dbReference type="EMBL" id="BKCJ010534867">
    <property type="protein sequence ID" value="GFB01982.1"/>
    <property type="molecule type" value="Genomic_DNA"/>
</dbReference>
<accession>A0A699KQW5</accession>
<organism evidence="1">
    <name type="scientific">Tanacetum cinerariifolium</name>
    <name type="common">Dalmatian daisy</name>
    <name type="synonym">Chrysanthemum cinerariifolium</name>
    <dbReference type="NCBI Taxonomy" id="118510"/>
    <lineage>
        <taxon>Eukaryota</taxon>
        <taxon>Viridiplantae</taxon>
        <taxon>Streptophyta</taxon>
        <taxon>Embryophyta</taxon>
        <taxon>Tracheophyta</taxon>
        <taxon>Spermatophyta</taxon>
        <taxon>Magnoliopsida</taxon>
        <taxon>eudicotyledons</taxon>
        <taxon>Gunneridae</taxon>
        <taxon>Pentapetalae</taxon>
        <taxon>asterids</taxon>
        <taxon>campanulids</taxon>
        <taxon>Asterales</taxon>
        <taxon>Asteraceae</taxon>
        <taxon>Asteroideae</taxon>
        <taxon>Anthemideae</taxon>
        <taxon>Anthemidinae</taxon>
        <taxon>Tanacetum</taxon>
    </lineage>
</organism>
<evidence type="ECO:0000313" key="1">
    <source>
        <dbReference type="EMBL" id="GFB01982.1"/>
    </source>
</evidence>
<sequence length="22" mass="2352">RVLSGVAHGEVKEPLAMNLTET</sequence>
<comment type="caution">
    <text evidence="1">The sequence shown here is derived from an EMBL/GenBank/DDBJ whole genome shotgun (WGS) entry which is preliminary data.</text>
</comment>
<name>A0A699KQW5_TANCI</name>
<gene>
    <name evidence="1" type="ORF">Tci_673953</name>
</gene>
<dbReference type="AlphaFoldDB" id="A0A699KQW5"/>
<protein>
    <submittedName>
        <fullName evidence="1">Uncharacterized protein</fullName>
    </submittedName>
</protein>
<reference evidence="1" key="1">
    <citation type="journal article" date="2019" name="Sci. Rep.">
        <title>Draft genome of Tanacetum cinerariifolium, the natural source of mosquito coil.</title>
        <authorList>
            <person name="Yamashiro T."/>
            <person name="Shiraishi A."/>
            <person name="Satake H."/>
            <person name="Nakayama K."/>
        </authorList>
    </citation>
    <scope>NUCLEOTIDE SEQUENCE</scope>
</reference>